<dbReference type="FunFam" id="3.10.20.230:FF:000007">
    <property type="entry name" value="Oxygen-regulated protein 1"/>
    <property type="match status" value="1"/>
</dbReference>
<accession>A0A7L3SRW3</accession>
<dbReference type="Pfam" id="PF03607">
    <property type="entry name" value="DCX"/>
    <property type="match status" value="2"/>
</dbReference>
<dbReference type="GO" id="GO:0001750">
    <property type="term" value="C:photoreceptor outer segment"/>
    <property type="evidence" value="ECO:0007669"/>
    <property type="project" value="UniProtKB-SubCell"/>
</dbReference>
<keyword evidence="3" id="KW-0963">Cytoplasm</keyword>
<keyword evidence="9" id="KW-0966">Cell projection</keyword>
<dbReference type="FunFam" id="3.10.20.230:FF:000006">
    <property type="entry name" value="Oxygen-regulated protein 1"/>
    <property type="match status" value="1"/>
</dbReference>
<dbReference type="SMART" id="SM00537">
    <property type="entry name" value="DCX"/>
    <property type="match status" value="2"/>
</dbReference>
<evidence type="ECO:0000256" key="5">
    <source>
        <dbReference type="ARBA" id="ARBA00022737"/>
    </source>
</evidence>
<feature type="compositionally biased region" description="Low complexity" evidence="13">
    <location>
        <begin position="272"/>
        <end position="301"/>
    </location>
</feature>
<dbReference type="GO" id="GO:0060041">
    <property type="term" value="P:retina development in camera-type eye"/>
    <property type="evidence" value="ECO:0007669"/>
    <property type="project" value="TreeGrafter"/>
</dbReference>
<feature type="compositionally biased region" description="Basic residues" evidence="13">
    <location>
        <begin position="795"/>
        <end position="813"/>
    </location>
</feature>
<evidence type="ECO:0000256" key="9">
    <source>
        <dbReference type="ARBA" id="ARBA00023273"/>
    </source>
</evidence>
<dbReference type="GO" id="GO:0005930">
    <property type="term" value="C:axoneme"/>
    <property type="evidence" value="ECO:0007669"/>
    <property type="project" value="UniProtKB-SubCell"/>
</dbReference>
<evidence type="ECO:0000256" key="6">
    <source>
        <dbReference type="ARBA" id="ARBA00022794"/>
    </source>
</evidence>
<keyword evidence="8" id="KW-0206">Cytoskeleton</keyword>
<evidence type="ECO:0000256" key="3">
    <source>
        <dbReference type="ARBA" id="ARBA00022490"/>
    </source>
</evidence>
<organism evidence="15 16">
    <name type="scientific">Rissa tridactyla</name>
    <name type="common">Black-legged kittiwake</name>
    <name type="synonym">Larus tridactyla</name>
    <dbReference type="NCBI Taxonomy" id="75485"/>
    <lineage>
        <taxon>Eukaryota</taxon>
        <taxon>Metazoa</taxon>
        <taxon>Chordata</taxon>
        <taxon>Craniata</taxon>
        <taxon>Vertebrata</taxon>
        <taxon>Euteleostomi</taxon>
        <taxon>Archelosauria</taxon>
        <taxon>Archosauria</taxon>
        <taxon>Dinosauria</taxon>
        <taxon>Saurischia</taxon>
        <taxon>Theropoda</taxon>
        <taxon>Coelurosauria</taxon>
        <taxon>Aves</taxon>
        <taxon>Neognathae</taxon>
        <taxon>Neoaves</taxon>
        <taxon>Charadriiformes</taxon>
        <taxon>Laridae</taxon>
        <taxon>Rissa</taxon>
    </lineage>
</organism>
<dbReference type="GO" id="GO:0009416">
    <property type="term" value="P:response to light stimulus"/>
    <property type="evidence" value="ECO:0007669"/>
    <property type="project" value="UniProtKB-ARBA"/>
</dbReference>
<feature type="domain" description="Doublecortin" evidence="14">
    <location>
        <begin position="162"/>
        <end position="241"/>
    </location>
</feature>
<evidence type="ECO:0000256" key="7">
    <source>
        <dbReference type="ARBA" id="ARBA00023069"/>
    </source>
</evidence>
<dbReference type="InterPro" id="IPR036572">
    <property type="entry name" value="Doublecortin_dom_sf"/>
</dbReference>
<keyword evidence="16" id="KW-1185">Reference proteome</keyword>
<keyword evidence="4" id="KW-0716">Sensory transduction</keyword>
<feature type="region of interest" description="Disordered" evidence="13">
    <location>
        <begin position="450"/>
        <end position="473"/>
    </location>
</feature>
<gene>
    <name evidence="15" type="primary">Rp1</name>
    <name evidence="15" type="ORF">RISTRI_R01899</name>
</gene>
<dbReference type="GO" id="GO:0001917">
    <property type="term" value="C:photoreceptor inner segment"/>
    <property type="evidence" value="ECO:0007669"/>
    <property type="project" value="UniProtKB-ARBA"/>
</dbReference>
<evidence type="ECO:0000256" key="1">
    <source>
        <dbReference type="ARBA" id="ARBA00004430"/>
    </source>
</evidence>
<evidence type="ECO:0000256" key="10">
    <source>
        <dbReference type="ARBA" id="ARBA00043933"/>
    </source>
</evidence>
<evidence type="ECO:0000256" key="13">
    <source>
        <dbReference type="SAM" id="MobiDB-lite"/>
    </source>
</evidence>
<reference evidence="15 16" key="1">
    <citation type="submission" date="2019-09" db="EMBL/GenBank/DDBJ databases">
        <title>Bird 10,000 Genomes (B10K) Project - Family phase.</title>
        <authorList>
            <person name="Zhang G."/>
        </authorList>
    </citation>
    <scope>NUCLEOTIDE SEQUENCE [LARGE SCALE GENOMIC DNA]</scope>
    <source>
        <strain evidence="15">OUT-0021</strain>
        <tissue evidence="15">Blood</tissue>
    </source>
</reference>
<keyword evidence="6" id="KW-0970">Cilium biogenesis/degradation</keyword>
<feature type="non-terminal residue" evidence="15">
    <location>
        <position position="1"/>
    </location>
</feature>
<evidence type="ECO:0000256" key="2">
    <source>
        <dbReference type="ARBA" id="ARBA00004504"/>
    </source>
</evidence>
<evidence type="ECO:0000256" key="4">
    <source>
        <dbReference type="ARBA" id="ARBA00022606"/>
    </source>
</evidence>
<dbReference type="GO" id="GO:0032391">
    <property type="term" value="C:photoreceptor connecting cilium"/>
    <property type="evidence" value="ECO:0007669"/>
    <property type="project" value="UniProtKB-ARBA"/>
</dbReference>
<proteinExistence type="predicted"/>
<evidence type="ECO:0000313" key="16">
    <source>
        <dbReference type="Proteomes" id="UP000540089"/>
    </source>
</evidence>
<feature type="region of interest" description="Disordered" evidence="13">
    <location>
        <begin position="1"/>
        <end position="25"/>
    </location>
</feature>
<dbReference type="EMBL" id="VZUC01000016">
    <property type="protein sequence ID" value="NXV28539.1"/>
    <property type="molecule type" value="Genomic_DNA"/>
</dbReference>
<dbReference type="Proteomes" id="UP000540089">
    <property type="component" value="Unassembled WGS sequence"/>
</dbReference>
<sequence length="1268" mass="142195">MSETPSTSYSVNQPNSSESEQSLSTRHFNVTEPVVAKRICFYKSGDPQFNGIKMVINNRSYKTFDALLDSLSKRVPLPFGVRNISTPKGRHSITNLEDLEDGKSYICSHQRKMKPINLERASKKPLPWQISRPVSARRRAVQLARENEDGFGHRESKITTPRKMLVYKNGDVRLRRTIVLGKKNTQTFEAFLDYMSELMQYPVVKLYTTDGRKVANLQALILCTGAVVAAGREPFKPSNYESLGYSQPAKLLGIANRVYPKSNAKSETEMVSSSRSQTFSISSDKGSSNDNNSNDNNSDSSYVPDSHNSIGGNQIVTGEDLSVAQYEDDIEKSVHLNQDGSITVEMKVRFKIKEEETIKWTTTVSRAGLCDDKNTTIFNSAMHAEDCLSDVNVSEHIKPRDTPFLESYNKEDGDSLQQFNAEVSDKESESDLKNAGCNICKNNSADLDVSNVPEDNIRPRFYRPPTPGPRRVRQKKAVVESVTLVSEKEVQEKTIGQFSYSEEIQNGENKSEYCMVAHSSTKKSSVSNPKFSDINDNDLLKLSSENIKEEMLFKVSHKSHDLIETTNRKTLEVQDKDELVQNILEKSVVEQGTYNSLVSTCKANISGFTHSSKIYQAARPGSADHIHDIKSLHSACPEHDQMKMVSPCSKAPIEKINSKTGFFPVTESENQSSVSTEPVMPTHVIDDSQSAFSLTKKKKKKRKSSNFLEQATYENQKDQDISGIIKSEGMHITSKTTQDSTTQAMDHYSEMPQKEGTDIFVKNNDGSVNSDKSVCPEDEFSHQDSVEQNGLSSNKKPRSNKNKLAKVKLKSGKKNSLVSSPKSEDGLMVVDSNNESEHSQDTLSSEKEGTHLTTNSFEQIPNLSMISKPLSEVPNNLNFEKEKEKNILENLSSNKEKKQKRMKKNLGKGAYKLNTSERAITPDALKHEGFQEEVVEHSLENYVQTWLKNFLPNSVLPPINKKEGKVENSNVCDFSKENTEPFIDKETRFITNKVHVTGKNHLVEHNLTKKTLKPICDLETLEEPVKDSGEKQTDSLIHANTTIVEEAKYSVKSEFHHDGKLHLFHEMHDNDKKMSEVNIQDSNPCQRKSEVAVQVDCTIVNEKMGTDVQNNCMSSMLLHELQSTLLGLQKEHSGCIGKACSLSDLSPSAFGSSSNVLLAWLLVLNLREGLIGTIKDDMQKTSCSCSEIFTQLQFLKQTTVIEKVDELKAAFSHFQQSTENNLLEFGRELKKQDPTCCHENVPTAEIHNGIHWHENEKSVEPCVPKDSV</sequence>
<dbReference type="AlphaFoldDB" id="A0A7L3SRW3"/>
<dbReference type="PROSITE" id="PS50309">
    <property type="entry name" value="DC"/>
    <property type="match status" value="2"/>
</dbReference>
<evidence type="ECO:0000256" key="12">
    <source>
        <dbReference type="ARBA" id="ARBA00046756"/>
    </source>
</evidence>
<feature type="region of interest" description="Disordered" evidence="13">
    <location>
        <begin position="758"/>
        <end position="850"/>
    </location>
</feature>
<evidence type="ECO:0000256" key="8">
    <source>
        <dbReference type="ARBA" id="ARBA00023212"/>
    </source>
</evidence>
<feature type="domain" description="Doublecortin" evidence="14">
    <location>
        <begin position="37"/>
        <end position="119"/>
    </location>
</feature>
<feature type="region of interest" description="Disordered" evidence="13">
    <location>
        <begin position="265"/>
        <end position="314"/>
    </location>
</feature>
<dbReference type="GO" id="GO:0042461">
    <property type="term" value="P:photoreceptor cell development"/>
    <property type="evidence" value="ECO:0007669"/>
    <property type="project" value="TreeGrafter"/>
</dbReference>
<evidence type="ECO:0000313" key="15">
    <source>
        <dbReference type="EMBL" id="NXV28539.1"/>
    </source>
</evidence>
<name>A0A7L3SRW3_RISTR</name>
<dbReference type="Gene3D" id="3.10.20.230">
    <property type="entry name" value="Doublecortin domain"/>
    <property type="match status" value="2"/>
</dbReference>
<comment type="subunit">
    <text evidence="12">Interacts (via the doublecortin domains) with microtubules. Interacts with RP1L1. Interacts with MAK.</text>
</comment>
<dbReference type="SUPFAM" id="SSF89837">
    <property type="entry name" value="Doublecortin (DC)"/>
    <property type="match status" value="2"/>
</dbReference>
<protein>
    <recommendedName>
        <fullName evidence="11">Oxygen-regulated protein 1</fullName>
    </recommendedName>
</protein>
<dbReference type="CDD" id="cd17147">
    <property type="entry name" value="DCX2_RP1"/>
    <property type="match status" value="1"/>
</dbReference>
<comment type="caution">
    <text evidence="15">The sequence shown here is derived from an EMBL/GenBank/DDBJ whole genome shotgun (WGS) entry which is preliminary data.</text>
</comment>
<dbReference type="GO" id="GO:0035556">
    <property type="term" value="P:intracellular signal transduction"/>
    <property type="evidence" value="ECO:0007669"/>
    <property type="project" value="InterPro"/>
</dbReference>
<dbReference type="PANTHER" id="PTHR23005">
    <property type="entry name" value="RETINITIS PIGMENTOSA 1 PROTEIN"/>
    <property type="match status" value="1"/>
</dbReference>
<dbReference type="PANTHER" id="PTHR23005:SF4">
    <property type="entry name" value="OXYGEN-REGULATED PROTEIN 1"/>
    <property type="match status" value="1"/>
</dbReference>
<feature type="non-terminal residue" evidence="15">
    <location>
        <position position="1268"/>
    </location>
</feature>
<evidence type="ECO:0000259" key="14">
    <source>
        <dbReference type="PROSITE" id="PS50309"/>
    </source>
</evidence>
<dbReference type="InterPro" id="IPR003533">
    <property type="entry name" value="Doublecortin_dom"/>
</dbReference>
<dbReference type="GO" id="GO:0035082">
    <property type="term" value="P:axoneme assembly"/>
    <property type="evidence" value="ECO:0007669"/>
    <property type="project" value="TreeGrafter"/>
</dbReference>
<comment type="function">
    <text evidence="10">Microtubule-associated protein regulating the stability and length of the microtubule-based axoneme of photoreceptors. Required for the differentiation of photoreceptor cells, it plays a role in the organization of the outer segment of rod and cone photoreceptors ensuring the correct orientation and higher-order stacking of outer segment disks along the photoreceptor axoneme.</text>
</comment>
<keyword evidence="7" id="KW-0969">Cilium</keyword>
<evidence type="ECO:0000256" key="11">
    <source>
        <dbReference type="ARBA" id="ARBA00044186"/>
    </source>
</evidence>
<dbReference type="CDD" id="cd17145">
    <property type="entry name" value="DCX1_RP1"/>
    <property type="match status" value="1"/>
</dbReference>
<comment type="subcellular location">
    <subcellularLocation>
        <location evidence="2">Cell projection</location>
        <location evidence="2">Cilium</location>
        <location evidence="2">Photoreceptor outer segment</location>
    </subcellularLocation>
    <subcellularLocation>
        <location evidence="1">Cytoplasm</location>
        <location evidence="1">Cytoskeleton</location>
        <location evidence="1">Cilium axoneme</location>
    </subcellularLocation>
</comment>
<feature type="compositionally biased region" description="Basic and acidic residues" evidence="13">
    <location>
        <begin position="835"/>
        <end position="850"/>
    </location>
</feature>
<keyword evidence="5" id="KW-0677">Repeat</keyword>